<accession>A0A6N3FEY0</accession>
<dbReference type="RefSeq" id="WP_156561883.1">
    <property type="nucleotide sequence ID" value="NZ_CACRTV010000058.1"/>
</dbReference>
<dbReference type="EMBL" id="CACRTV010000058">
    <property type="protein sequence ID" value="VYU50698.1"/>
    <property type="molecule type" value="Genomic_DNA"/>
</dbReference>
<dbReference type="AlphaFoldDB" id="A0A6N3FEY0"/>
<proteinExistence type="predicted"/>
<reference evidence="1" key="1">
    <citation type="submission" date="2019-11" db="EMBL/GenBank/DDBJ databases">
        <authorList>
            <person name="Feng L."/>
        </authorList>
    </citation>
    <scope>NUCLEOTIDE SEQUENCE</scope>
    <source>
        <strain evidence="1">CParaputrificumLFYP93</strain>
    </source>
</reference>
<gene>
    <name evidence="1" type="ORF">CPLFYP93_02526</name>
</gene>
<name>A0A6N3FEY0_9CLOT</name>
<evidence type="ECO:0000313" key="1">
    <source>
        <dbReference type="EMBL" id="VYU50698.1"/>
    </source>
</evidence>
<sequence length="67" mass="7641">MIDIVVVQDKSGVKVYNCGVLVLQEMSYNEIVLTIKEALTIIEDDLYQIDVLKSILKQIEDIKRMVA</sequence>
<protein>
    <submittedName>
        <fullName evidence="1">Uncharacterized protein</fullName>
    </submittedName>
</protein>
<organism evidence="1">
    <name type="scientific">Clostridium paraputrificum</name>
    <dbReference type="NCBI Taxonomy" id="29363"/>
    <lineage>
        <taxon>Bacteria</taxon>
        <taxon>Bacillati</taxon>
        <taxon>Bacillota</taxon>
        <taxon>Clostridia</taxon>
        <taxon>Eubacteriales</taxon>
        <taxon>Clostridiaceae</taxon>
        <taxon>Clostridium</taxon>
    </lineage>
</organism>